<keyword evidence="3" id="KW-0472">Membrane</keyword>
<reference evidence="7 8" key="1">
    <citation type="submission" date="2016-01" db="EMBL/GenBank/DDBJ databases">
        <title>The new phylogeny of the genus Mycobacterium.</title>
        <authorList>
            <person name="Tarcisio F."/>
            <person name="Conor M."/>
            <person name="Antonella G."/>
            <person name="Elisabetta G."/>
            <person name="Giulia F.S."/>
            <person name="Sara T."/>
            <person name="Anna F."/>
            <person name="Clotilde B."/>
            <person name="Roberto B."/>
            <person name="Veronica D.S."/>
            <person name="Fabio R."/>
            <person name="Monica P."/>
            <person name="Olivier J."/>
            <person name="Enrico T."/>
            <person name="Nicola S."/>
        </authorList>
    </citation>
    <scope>NUCLEOTIDE SEQUENCE [LARGE SCALE GENOMIC DNA]</scope>
    <source>
        <strain evidence="7 8">DSM 44153</strain>
    </source>
</reference>
<dbReference type="InterPro" id="IPR025971">
    <property type="entry name" value="LppP/LprE"/>
</dbReference>
<evidence type="ECO:0000256" key="6">
    <source>
        <dbReference type="SAM" id="MobiDB-lite"/>
    </source>
</evidence>
<name>A0A1X2EQG1_9MYCO</name>
<sequence length="174" mass="17623">MAAAALAGCGSGDSTVAKTPPPTSAQLPPPPADPPAAAEPEPTSTAPPDPCAVDLAAPAIAEAVSRLPQDPRSRQPWNPEPLAGNYNTCAQLSTVIVAANTNAANPNTRAVMFHRGEFVAEGVPDTFGFNGIDLAQCTDDTVALTYATGIAGLTSVVKFRWNGAGVDLISNSTG</sequence>
<keyword evidence="2" id="KW-0732">Signal</keyword>
<evidence type="ECO:0000256" key="3">
    <source>
        <dbReference type="ARBA" id="ARBA00023136"/>
    </source>
</evidence>
<evidence type="ECO:0000256" key="4">
    <source>
        <dbReference type="ARBA" id="ARBA00023139"/>
    </source>
</evidence>
<proteinExistence type="predicted"/>
<dbReference type="AlphaFoldDB" id="A0A1X2EQG1"/>
<keyword evidence="8" id="KW-1185">Reference proteome</keyword>
<dbReference type="EMBL" id="LQPZ01000007">
    <property type="protein sequence ID" value="ORX08347.1"/>
    <property type="molecule type" value="Genomic_DNA"/>
</dbReference>
<evidence type="ECO:0008006" key="9">
    <source>
        <dbReference type="Google" id="ProtNLM"/>
    </source>
</evidence>
<dbReference type="Proteomes" id="UP000193090">
    <property type="component" value="Unassembled WGS sequence"/>
</dbReference>
<dbReference type="STRING" id="1798.AWC30_02665"/>
<accession>A0A1X2EQG1</accession>
<organism evidence="7 8">
    <name type="scientific">Mycolicibacillus trivialis</name>
    <dbReference type="NCBI Taxonomy" id="1798"/>
    <lineage>
        <taxon>Bacteria</taxon>
        <taxon>Bacillati</taxon>
        <taxon>Actinomycetota</taxon>
        <taxon>Actinomycetes</taxon>
        <taxon>Mycobacteriales</taxon>
        <taxon>Mycobacteriaceae</taxon>
        <taxon>Mycolicibacillus</taxon>
    </lineage>
</organism>
<keyword evidence="5" id="KW-0449">Lipoprotein</keyword>
<dbReference type="Pfam" id="PF14041">
    <property type="entry name" value="Lipoprotein_21"/>
    <property type="match status" value="1"/>
</dbReference>
<gene>
    <name evidence="7" type="ORF">AWC30_02665</name>
</gene>
<feature type="compositionally biased region" description="Pro residues" evidence="6">
    <location>
        <begin position="19"/>
        <end position="34"/>
    </location>
</feature>
<keyword evidence="1" id="KW-1003">Cell membrane</keyword>
<evidence type="ECO:0000256" key="5">
    <source>
        <dbReference type="ARBA" id="ARBA00023288"/>
    </source>
</evidence>
<comment type="caution">
    <text evidence="7">The sequence shown here is derived from an EMBL/GenBank/DDBJ whole genome shotgun (WGS) entry which is preliminary data.</text>
</comment>
<keyword evidence="4" id="KW-0564">Palmitate</keyword>
<evidence type="ECO:0000256" key="1">
    <source>
        <dbReference type="ARBA" id="ARBA00022475"/>
    </source>
</evidence>
<evidence type="ECO:0000313" key="8">
    <source>
        <dbReference type="Proteomes" id="UP000193090"/>
    </source>
</evidence>
<protein>
    <recommendedName>
        <fullName evidence="9">LppP/LprE family lipoprotein</fullName>
    </recommendedName>
</protein>
<feature type="compositionally biased region" description="Low complexity" evidence="6">
    <location>
        <begin position="35"/>
        <end position="44"/>
    </location>
</feature>
<feature type="region of interest" description="Disordered" evidence="6">
    <location>
        <begin position="1"/>
        <end position="53"/>
    </location>
</feature>
<evidence type="ECO:0000256" key="2">
    <source>
        <dbReference type="ARBA" id="ARBA00022729"/>
    </source>
</evidence>
<evidence type="ECO:0000313" key="7">
    <source>
        <dbReference type="EMBL" id="ORX08347.1"/>
    </source>
</evidence>